<evidence type="ECO:0000256" key="21">
    <source>
        <dbReference type="PIRSR" id="PIRSR634016-3"/>
    </source>
</evidence>
<dbReference type="InterPro" id="IPR027268">
    <property type="entry name" value="Peptidase_M4/M1_CTD_sf"/>
</dbReference>
<comment type="similarity">
    <text evidence="19">Belongs to the ENY2 family.</text>
</comment>
<keyword evidence="11" id="KW-0378">Hydrolase</keyword>
<keyword evidence="14" id="KW-1133">Transmembrane helix</keyword>
<reference evidence="25 26" key="1">
    <citation type="journal article" date="2018" name="Nat. Ecol. Evol.">
        <title>Genomic signatures of mitonuclear coevolution across populations of Tigriopus californicus.</title>
        <authorList>
            <person name="Barreto F.S."/>
            <person name="Watson E.T."/>
            <person name="Lima T.G."/>
            <person name="Willett C.S."/>
            <person name="Edmands S."/>
            <person name="Li W."/>
            <person name="Burton R.S."/>
        </authorList>
    </citation>
    <scope>NUCLEOTIDE SEQUENCE [LARGE SCALE GENOMIC DNA]</scope>
    <source>
        <strain evidence="25 26">San Diego</strain>
    </source>
</reference>
<keyword evidence="15" id="KW-0482">Metalloprotease</keyword>
<evidence type="ECO:0000256" key="9">
    <source>
        <dbReference type="ARBA" id="ARBA00022723"/>
    </source>
</evidence>
<keyword evidence="13" id="KW-0735">Signal-anchor</keyword>
<gene>
    <name evidence="25" type="ORF">TCAL_10643</name>
</gene>
<dbReference type="GO" id="GO:0042277">
    <property type="term" value="F:peptide binding"/>
    <property type="evidence" value="ECO:0007669"/>
    <property type="project" value="TreeGrafter"/>
</dbReference>
<keyword evidence="19" id="KW-0539">Nucleus</keyword>
<evidence type="ECO:0000256" key="7">
    <source>
        <dbReference type="ARBA" id="ARBA00022670"/>
    </source>
</evidence>
<dbReference type="Pfam" id="PF01433">
    <property type="entry name" value="Peptidase_M1"/>
    <property type="match status" value="1"/>
</dbReference>
<keyword evidence="19" id="KW-0805">Transcription regulation</keyword>
<dbReference type="GO" id="GO:0070006">
    <property type="term" value="F:metalloaminopeptidase activity"/>
    <property type="evidence" value="ECO:0007669"/>
    <property type="project" value="TreeGrafter"/>
</dbReference>
<dbReference type="InterPro" id="IPR001930">
    <property type="entry name" value="Peptidase_M1"/>
</dbReference>
<comment type="catalytic activity">
    <reaction evidence="1">
        <text>Release of an N-terminal amino acid, Xaa-|-Yaa- from a peptide, amide or arylamide. Xaa is preferably Ala, but may be most amino acids including Pro (slow action). When a terminal hydrophobic residue is followed by a prolyl residue, the two may be released as an intact Xaa-Pro dipeptide.</text>
        <dbReference type="EC" id="3.4.11.2"/>
    </reaction>
</comment>
<dbReference type="GO" id="GO:0070390">
    <property type="term" value="C:transcription export complex 2"/>
    <property type="evidence" value="ECO:0007669"/>
    <property type="project" value="UniProtKB-UniRule"/>
</dbReference>
<keyword evidence="12 21" id="KW-0862">Zinc</keyword>
<dbReference type="FunFam" id="2.60.40.1910:FF:000008">
    <property type="entry name" value="Aminopeptidase"/>
    <property type="match status" value="1"/>
</dbReference>
<dbReference type="EMBL" id="VCGU01000459">
    <property type="protein sequence ID" value="TRY61399.1"/>
    <property type="molecule type" value="Genomic_DNA"/>
</dbReference>
<keyword evidence="6" id="KW-0336">GPI-anchor</keyword>
<keyword evidence="19" id="KW-0804">Transcription</keyword>
<evidence type="ECO:0000256" key="1">
    <source>
        <dbReference type="ARBA" id="ARBA00000098"/>
    </source>
</evidence>
<dbReference type="Pfam" id="PF11838">
    <property type="entry name" value="ERAP1_C"/>
    <property type="match status" value="1"/>
</dbReference>
<dbReference type="InterPro" id="IPR034016">
    <property type="entry name" value="M1_APN-typ"/>
</dbReference>
<dbReference type="PANTHER" id="PTHR11533:SF294">
    <property type="entry name" value="THYROTROPIN-RELEASING HORMONE-DEGRADING ECTOENZYME"/>
    <property type="match status" value="1"/>
</dbReference>
<evidence type="ECO:0000256" key="19">
    <source>
        <dbReference type="HAMAP-Rule" id="MF_03046"/>
    </source>
</evidence>
<dbReference type="AlphaFoldDB" id="A0A553N7M5"/>
<evidence type="ECO:0000256" key="17">
    <source>
        <dbReference type="ARBA" id="ARBA00023157"/>
    </source>
</evidence>
<evidence type="ECO:0000313" key="26">
    <source>
        <dbReference type="Proteomes" id="UP000318571"/>
    </source>
</evidence>
<evidence type="ECO:0000259" key="24">
    <source>
        <dbReference type="PROSITE" id="PS50835"/>
    </source>
</evidence>
<dbReference type="GO" id="GO:0015031">
    <property type="term" value="P:protein transport"/>
    <property type="evidence" value="ECO:0007669"/>
    <property type="project" value="UniProtKB-KW"/>
</dbReference>
<feature type="binding site" evidence="21">
    <location>
        <position position="468"/>
    </location>
    <ligand>
        <name>Zn(2+)</name>
        <dbReference type="ChEBI" id="CHEBI:29105"/>
        <note>catalytic</note>
    </ligand>
</feature>
<evidence type="ECO:0000256" key="23">
    <source>
        <dbReference type="SAM" id="SignalP"/>
    </source>
</evidence>
<feature type="signal peptide" evidence="23">
    <location>
        <begin position="1"/>
        <end position="16"/>
    </location>
</feature>
<keyword evidence="19" id="KW-0653">Protein transport</keyword>
<keyword evidence="9 21" id="KW-0479">Metal-binding</keyword>
<keyword evidence="16" id="KW-0472">Membrane</keyword>
<dbReference type="InterPro" id="IPR050344">
    <property type="entry name" value="Peptidase_M1_aminopeptidases"/>
</dbReference>
<dbReference type="FunFam" id="2.60.40.1730:FF:000012">
    <property type="entry name" value="Aminopeptidase N"/>
    <property type="match status" value="1"/>
</dbReference>
<evidence type="ECO:0000313" key="25">
    <source>
        <dbReference type="EMBL" id="TRY61399.1"/>
    </source>
</evidence>
<name>A0A553N7M5_TIGCA</name>
<dbReference type="InterPro" id="IPR014782">
    <property type="entry name" value="Peptidase_M1_dom"/>
</dbReference>
<feature type="site" description="Transition state stabilizer" evidence="22">
    <location>
        <position position="550"/>
    </location>
</feature>
<keyword evidence="17" id="KW-1015">Disulfide bond</keyword>
<keyword evidence="5" id="KW-1003">Cell membrane</keyword>
<evidence type="ECO:0000256" key="16">
    <source>
        <dbReference type="ARBA" id="ARBA00023136"/>
    </source>
</evidence>
<dbReference type="GO" id="GO:0003713">
    <property type="term" value="F:transcription coactivator activity"/>
    <property type="evidence" value="ECO:0007669"/>
    <property type="project" value="UniProtKB-UniRule"/>
</dbReference>
<dbReference type="CDD" id="cd09601">
    <property type="entry name" value="M1_APN-Q_like"/>
    <property type="match status" value="1"/>
</dbReference>
<dbReference type="InterPro" id="IPR024571">
    <property type="entry name" value="ERAP1-like_C_dom"/>
</dbReference>
<evidence type="ECO:0000256" key="11">
    <source>
        <dbReference type="ARBA" id="ARBA00022801"/>
    </source>
</evidence>
<evidence type="ECO:0000256" key="2">
    <source>
        <dbReference type="ARBA" id="ARBA00004606"/>
    </source>
</evidence>
<keyword evidence="19" id="KW-0010">Activator</keyword>
<comment type="function">
    <text evidence="19">Involved in mRNA export coupled transcription activation by association with both the TREX-2 and the SAGA complexes. The transcription regulatory histone acetylation (HAT) complex SAGA is a multiprotein complex that activates transcription by remodeling chromatin and mediating histone acetylation and deubiquitination. Within the SAGA complex, participates to a subcomplex that specifically deubiquitinates histones. The SAGA complex is recruited to specific gene promoters by activators, where it is required for transcription. The TREX-2 complex functions in docking export-competent ribonucleoprotein particles (mRNPs) to the nuclear entrance of the nuclear pore complex (nuclear basket). TREX-2 participates in mRNA export and accurate chromatin positioning in the nucleus by tethering genes to the nuclear periphery.</text>
</comment>
<evidence type="ECO:0000256" key="4">
    <source>
        <dbReference type="ARBA" id="ARBA00010136"/>
    </source>
</evidence>
<dbReference type="OMA" id="EWLIANI"/>
<dbReference type="GO" id="GO:0006368">
    <property type="term" value="P:transcription elongation by RNA polymerase II"/>
    <property type="evidence" value="ECO:0007669"/>
    <property type="project" value="UniProtKB-UniRule"/>
</dbReference>
<keyword evidence="19" id="KW-0811">Translocation</keyword>
<dbReference type="Gene3D" id="1.10.390.10">
    <property type="entry name" value="Neutral Protease Domain 2"/>
    <property type="match status" value="1"/>
</dbReference>
<dbReference type="SUPFAM" id="SSF63737">
    <property type="entry name" value="Leukotriene A4 hydrolase N-terminal domain"/>
    <property type="match status" value="1"/>
</dbReference>
<dbReference type="GO" id="GO:0071819">
    <property type="term" value="C:DUBm complex"/>
    <property type="evidence" value="ECO:0007669"/>
    <property type="project" value="UniProtKB-UniRule"/>
</dbReference>
<feature type="binding site" evidence="21">
    <location>
        <position position="464"/>
    </location>
    <ligand>
        <name>Zn(2+)</name>
        <dbReference type="ChEBI" id="CHEBI:29105"/>
        <note>catalytic</note>
    </ligand>
</feature>
<evidence type="ECO:0000256" key="18">
    <source>
        <dbReference type="ARBA" id="ARBA00023180"/>
    </source>
</evidence>
<evidence type="ECO:0000256" key="15">
    <source>
        <dbReference type="ARBA" id="ARBA00023049"/>
    </source>
</evidence>
<evidence type="ECO:0000256" key="22">
    <source>
        <dbReference type="PIRSR" id="PIRSR634016-4"/>
    </source>
</evidence>
<dbReference type="GO" id="GO:0006508">
    <property type="term" value="P:proteolysis"/>
    <property type="evidence" value="ECO:0007669"/>
    <property type="project" value="UniProtKB-KW"/>
</dbReference>
<dbReference type="Gene3D" id="1.10.246.140">
    <property type="match status" value="1"/>
</dbReference>
<comment type="similarity">
    <text evidence="4">Belongs to the peptidase M1 family.</text>
</comment>
<feature type="domain" description="Ig-like" evidence="24">
    <location>
        <begin position="36"/>
        <end position="150"/>
    </location>
</feature>
<dbReference type="Gene3D" id="1.25.50.20">
    <property type="match status" value="1"/>
</dbReference>
<dbReference type="PROSITE" id="PS50835">
    <property type="entry name" value="IG_LIKE"/>
    <property type="match status" value="1"/>
</dbReference>
<dbReference type="InterPro" id="IPR007110">
    <property type="entry name" value="Ig-like_dom"/>
</dbReference>
<organism evidence="25 26">
    <name type="scientific">Tigriopus californicus</name>
    <name type="common">Marine copepod</name>
    <dbReference type="NCBI Taxonomy" id="6832"/>
    <lineage>
        <taxon>Eukaryota</taxon>
        <taxon>Metazoa</taxon>
        <taxon>Ecdysozoa</taxon>
        <taxon>Arthropoda</taxon>
        <taxon>Crustacea</taxon>
        <taxon>Multicrustacea</taxon>
        <taxon>Hexanauplia</taxon>
        <taxon>Copepoda</taxon>
        <taxon>Harpacticoida</taxon>
        <taxon>Harpacticidae</taxon>
        <taxon>Tigriopus</taxon>
    </lineage>
</organism>
<dbReference type="GO" id="GO:0005654">
    <property type="term" value="C:nucleoplasm"/>
    <property type="evidence" value="ECO:0007669"/>
    <property type="project" value="UniProtKB-SubCell"/>
</dbReference>
<feature type="active site" description="Proton acceptor" evidence="20">
    <location>
        <position position="465"/>
    </location>
</feature>
<dbReference type="Pfam" id="PF10163">
    <property type="entry name" value="EnY2"/>
    <property type="match status" value="1"/>
</dbReference>
<keyword evidence="18" id="KW-0325">Glycoprotein</keyword>
<sequence>MRQFLILLVVVGLGSALRPRINFPEARVKELGLARPKIEAASDGISNRIKSGYSKPVEEGGSLDLWCSFETRLESPQSCSWTRPEGSIFIVDNGIVTNEDSEVVEGITSNTTSDQDCHIQVAQLKQEQIGDWTCQFDVSDALPFQRSTLAVTDQLRITDVRLPGDFSPTSYNVFLTPFIIPDNFTIDGRVEVEAEVLQDTSTIKIHAKDMTILEDTVFINGDASSILGFGNDIAREFFILYLGSPLLKGSQVQITINFIGNLNDQLAGFYRSQYTTPEGEVRYIATTQFEATDARRAFPCFDEPALKATFQVSLGRLPTMSSISNMPIESEGQPMENNNEYVWDIYQKTVTMSTYLLAFVVSDFTFRQSDPLPNNVDFRIWSRESANSRTEYAAQVGPAVLAYYEDYFGVEFPLPKQDMIAIPDFSAGAMENWGLITYRETALLYDPEVSSAGQRVYIATVVAHELAHQWFGNLVTMKWWSDLWLNEGFAAYTEYIGADHVEPESAIKDKFVLESMYGTFEVDALESSHPISIDVNHPDEINEAFDGISYGKGASVIRMMANFLGIETFNKAITNYLKKYQYSNAAQDDLWNEITTTAIAEGQLDPDLTIKEIMDTWTLQKGFPVITVTVDTAKSQITCSQTRYLASEPEKGKSSQFDYKWWVPISYTTAGGDFQDTRNEFWLTPSDNGPKTFDISASESDAIIVNVQQTSFYRVNYDSANWESIAEALESDYETIHRVNRAQILDDAFNLAKVGLLTYEDALAQTRYLAGETDFIPWSAGLSGFAYIKSMFKREPGFGDLKEYLNRTLSPIYADLGFDSKPDDSFLNAELRTKVISSMCSLENRDCTNKAAAKFNEWMESPNPDSTNPIDPDKKSTVYCIAIGLGTELEWDFLWARFLNTDDASEQGTILSALGCTKEIWILQKYLDMVLDPDSSIRSQDGSRVVSSVANNVVGRDLAWGWVQEEWDRIVEVFDTAISSSVGRFVTSCTSSFNRPQQLAELEQFYDDHLDTLGTAKRDTENAIQTTKANIDWMNQYYQVIVDWLEDQLTPQRHPFILAYSLELKATPKEHEQILQPRSEVIGIEGSPKKFPVMALRHDNVNFWREPLPISKCPSKNVPYSFVQKPVYIVTMGRRKMSETDAEEVIHRQLVESGERERLREKFGRQLQESGWWDQVRSEIKDTISNRGYTNVNVEDLVQEIMPKALAMVPAKSKQDLTKDVKRFLSENSEA</sequence>
<accession>A0A553N7M5</accession>
<keyword evidence="19" id="KW-0813">Transport</keyword>
<keyword evidence="19" id="KW-0156">Chromatin regulator</keyword>
<keyword evidence="26" id="KW-1185">Reference proteome</keyword>
<evidence type="ECO:0000256" key="13">
    <source>
        <dbReference type="ARBA" id="ARBA00022968"/>
    </source>
</evidence>
<keyword evidence="8" id="KW-0812">Transmembrane</keyword>
<dbReference type="SUPFAM" id="SSF55486">
    <property type="entry name" value="Metalloproteases ('zincins'), catalytic domain"/>
    <property type="match status" value="1"/>
</dbReference>
<keyword evidence="19" id="KW-0509">mRNA transport</keyword>
<comment type="subcellular location">
    <subcellularLocation>
        <location evidence="3">Cell membrane</location>
        <topology evidence="3">Lipid-anchor</topology>
        <topology evidence="3">GPI-anchor</topology>
    </subcellularLocation>
    <subcellularLocation>
        <location evidence="2">Membrane</location>
        <topology evidence="2">Single-pass type II membrane protein</topology>
    </subcellularLocation>
    <subcellularLocation>
        <location evidence="19">Nucleus</location>
        <location evidence="19">Nucleoplasm</location>
    </subcellularLocation>
</comment>
<dbReference type="InterPro" id="IPR042097">
    <property type="entry name" value="Aminopeptidase_N-like_N_sf"/>
</dbReference>
<dbReference type="InterPro" id="IPR018783">
    <property type="entry name" value="TF_ENY2"/>
</dbReference>
<dbReference type="GO" id="GO:0043171">
    <property type="term" value="P:peptide catabolic process"/>
    <property type="evidence" value="ECO:0007669"/>
    <property type="project" value="TreeGrafter"/>
</dbReference>
<dbReference type="InterPro" id="IPR038212">
    <property type="entry name" value="TF_EnY2_sf"/>
</dbReference>
<evidence type="ECO:0000256" key="20">
    <source>
        <dbReference type="PIRSR" id="PIRSR634016-1"/>
    </source>
</evidence>
<dbReference type="GO" id="GO:0006406">
    <property type="term" value="P:mRNA export from nucleus"/>
    <property type="evidence" value="ECO:0007669"/>
    <property type="project" value="UniProtKB-UniRule"/>
</dbReference>
<dbReference type="GO" id="GO:0016285">
    <property type="term" value="F:alanyl aminopeptidase activity"/>
    <property type="evidence" value="ECO:0007669"/>
    <property type="project" value="UniProtKB-EC"/>
</dbReference>
<evidence type="ECO:0000256" key="6">
    <source>
        <dbReference type="ARBA" id="ARBA00022622"/>
    </source>
</evidence>
<evidence type="ECO:0000256" key="5">
    <source>
        <dbReference type="ARBA" id="ARBA00022475"/>
    </source>
</evidence>
<evidence type="ECO:0000256" key="14">
    <source>
        <dbReference type="ARBA" id="ARBA00022989"/>
    </source>
</evidence>
<comment type="subunit">
    <text evidence="19">Component of the nuclear pore complex (NPC)-associated TREX-2 complex (transcription and export complex 2). Component of the SAGA transcription coactivator-HAT complex. Within the SAGA complex, participates to a subcomplex of SAGA called the DUB module (deubiquitination module).</text>
</comment>
<comment type="cofactor">
    <cofactor evidence="21">
        <name>Zn(2+)</name>
        <dbReference type="ChEBI" id="CHEBI:29105"/>
    </cofactor>
    <text evidence="21">Binds 1 zinc ion per subunit.</text>
</comment>
<dbReference type="PRINTS" id="PR00756">
    <property type="entry name" value="ALADIPTASE"/>
</dbReference>
<dbReference type="GO" id="GO:0005886">
    <property type="term" value="C:plasma membrane"/>
    <property type="evidence" value="ECO:0007669"/>
    <property type="project" value="UniProtKB-SubCell"/>
</dbReference>
<dbReference type="Gene3D" id="2.60.40.1910">
    <property type="match status" value="1"/>
</dbReference>
<feature type="binding site" evidence="21">
    <location>
        <position position="487"/>
    </location>
    <ligand>
        <name>Zn(2+)</name>
        <dbReference type="ChEBI" id="CHEBI:29105"/>
        <note>catalytic</note>
    </ligand>
</feature>
<dbReference type="STRING" id="6832.A0A553N7M5"/>
<evidence type="ECO:0000256" key="10">
    <source>
        <dbReference type="ARBA" id="ARBA00022729"/>
    </source>
</evidence>
<evidence type="ECO:0000256" key="12">
    <source>
        <dbReference type="ARBA" id="ARBA00022833"/>
    </source>
</evidence>
<evidence type="ECO:0000256" key="3">
    <source>
        <dbReference type="ARBA" id="ARBA00004609"/>
    </source>
</evidence>
<dbReference type="Gene3D" id="2.60.40.1730">
    <property type="entry name" value="tricorn interacting facor f3 domain"/>
    <property type="match status" value="1"/>
</dbReference>
<dbReference type="FunFam" id="1.25.50.20:FF:000001">
    <property type="entry name" value="Aminopeptidase"/>
    <property type="match status" value="1"/>
</dbReference>
<keyword evidence="10 23" id="KW-0732">Signal</keyword>
<dbReference type="GO" id="GO:0098552">
    <property type="term" value="C:side of membrane"/>
    <property type="evidence" value="ECO:0007669"/>
    <property type="project" value="UniProtKB-KW"/>
</dbReference>
<dbReference type="PANTHER" id="PTHR11533">
    <property type="entry name" value="PROTEASE M1 ZINC METALLOPROTEASE"/>
    <property type="match status" value="1"/>
</dbReference>
<dbReference type="GO" id="GO:0000124">
    <property type="term" value="C:SAGA complex"/>
    <property type="evidence" value="ECO:0007669"/>
    <property type="project" value="UniProtKB-UniRule"/>
</dbReference>
<keyword evidence="6" id="KW-0449">Lipoprotein</keyword>
<dbReference type="GO" id="GO:0005737">
    <property type="term" value="C:cytoplasm"/>
    <property type="evidence" value="ECO:0007669"/>
    <property type="project" value="TreeGrafter"/>
</dbReference>
<dbReference type="GO" id="GO:0005643">
    <property type="term" value="C:nuclear pore"/>
    <property type="evidence" value="ECO:0007669"/>
    <property type="project" value="UniProtKB-UniRule"/>
</dbReference>
<dbReference type="GO" id="GO:0006325">
    <property type="term" value="P:chromatin organization"/>
    <property type="evidence" value="ECO:0007669"/>
    <property type="project" value="UniProtKB-KW"/>
</dbReference>
<dbReference type="Proteomes" id="UP000318571">
    <property type="component" value="Chromosome 8"/>
</dbReference>
<dbReference type="InterPro" id="IPR045357">
    <property type="entry name" value="Aminopeptidase_N-like_N"/>
</dbReference>
<evidence type="ECO:0000256" key="8">
    <source>
        <dbReference type="ARBA" id="ARBA00022692"/>
    </source>
</evidence>
<proteinExistence type="inferred from homology"/>
<dbReference type="Pfam" id="PF17900">
    <property type="entry name" value="Peptidase_M1_N"/>
    <property type="match status" value="1"/>
</dbReference>
<dbReference type="FunFam" id="1.10.390.10:FF:000016">
    <property type="entry name" value="Glutamyl aminopeptidase"/>
    <property type="match status" value="1"/>
</dbReference>
<protein>
    <recommendedName>
        <fullName evidence="19">Transcription and mRNA export factor ENY2</fullName>
    </recommendedName>
    <alternativeName>
        <fullName evidence="19">Enhancer of yellow 2 transcription factor homolog</fullName>
    </alternativeName>
</protein>
<comment type="caution">
    <text evidence="25">The sequence shown here is derived from an EMBL/GenBank/DDBJ whole genome shotgun (WGS) entry which is preliminary data.</text>
</comment>
<feature type="chain" id="PRO_5021729267" description="Transcription and mRNA export factor ENY2" evidence="23">
    <location>
        <begin position="17"/>
        <end position="1231"/>
    </location>
</feature>
<dbReference type="HAMAP" id="MF_03046">
    <property type="entry name" value="ENY2_Sus1"/>
    <property type="match status" value="1"/>
</dbReference>
<keyword evidence="7" id="KW-0645">Protease</keyword>
<dbReference type="GO" id="GO:0008270">
    <property type="term" value="F:zinc ion binding"/>
    <property type="evidence" value="ECO:0007669"/>
    <property type="project" value="InterPro"/>
</dbReference>
<dbReference type="GO" id="GO:0005615">
    <property type="term" value="C:extracellular space"/>
    <property type="evidence" value="ECO:0007669"/>
    <property type="project" value="TreeGrafter"/>
</dbReference>